<comment type="similarity">
    <text evidence="8 9">Belongs to the TonB-dependent receptor family.</text>
</comment>
<evidence type="ECO:0000313" key="13">
    <source>
        <dbReference type="EMBL" id="MFD2598038.1"/>
    </source>
</evidence>
<keyword evidence="4 8" id="KW-0812">Transmembrane</keyword>
<evidence type="ECO:0000256" key="2">
    <source>
        <dbReference type="ARBA" id="ARBA00022448"/>
    </source>
</evidence>
<organism evidence="13 14">
    <name type="scientific">Sphingobacterium corticis</name>
    <dbReference type="NCBI Taxonomy" id="1812823"/>
    <lineage>
        <taxon>Bacteria</taxon>
        <taxon>Pseudomonadati</taxon>
        <taxon>Bacteroidota</taxon>
        <taxon>Sphingobacteriia</taxon>
        <taxon>Sphingobacteriales</taxon>
        <taxon>Sphingobacteriaceae</taxon>
        <taxon>Sphingobacterium</taxon>
    </lineage>
</organism>
<dbReference type="InterPro" id="IPR037066">
    <property type="entry name" value="Plug_dom_sf"/>
</dbReference>
<keyword evidence="14" id="KW-1185">Reference proteome</keyword>
<dbReference type="InterPro" id="IPR000531">
    <property type="entry name" value="Beta-barrel_TonB"/>
</dbReference>
<feature type="domain" description="TonB-dependent receptor plug" evidence="12">
    <location>
        <begin position="115"/>
        <end position="221"/>
    </location>
</feature>
<reference evidence="14" key="1">
    <citation type="journal article" date="2019" name="Int. J. Syst. Evol. Microbiol.">
        <title>The Global Catalogue of Microorganisms (GCM) 10K type strain sequencing project: providing services to taxonomists for standard genome sequencing and annotation.</title>
        <authorList>
            <consortium name="The Broad Institute Genomics Platform"/>
            <consortium name="The Broad Institute Genome Sequencing Center for Infectious Disease"/>
            <person name="Wu L."/>
            <person name="Ma J."/>
        </authorList>
    </citation>
    <scope>NUCLEOTIDE SEQUENCE [LARGE SCALE GENOMIC DNA]</scope>
    <source>
        <strain evidence="14">KCTC 42248</strain>
    </source>
</reference>
<dbReference type="SUPFAM" id="SSF49464">
    <property type="entry name" value="Carboxypeptidase regulatory domain-like"/>
    <property type="match status" value="1"/>
</dbReference>
<dbReference type="InterPro" id="IPR036942">
    <property type="entry name" value="Beta-barrel_TonB_sf"/>
</dbReference>
<name>A0ABW5NHA9_9SPHI</name>
<feature type="signal peptide" evidence="10">
    <location>
        <begin position="1"/>
        <end position="20"/>
    </location>
</feature>
<keyword evidence="2 8" id="KW-0813">Transport</keyword>
<dbReference type="Gene3D" id="2.40.170.20">
    <property type="entry name" value="TonB-dependent receptor, beta-barrel domain"/>
    <property type="match status" value="1"/>
</dbReference>
<proteinExistence type="inferred from homology"/>
<dbReference type="InterPro" id="IPR012910">
    <property type="entry name" value="Plug_dom"/>
</dbReference>
<evidence type="ECO:0000256" key="10">
    <source>
        <dbReference type="SAM" id="SignalP"/>
    </source>
</evidence>
<dbReference type="EMBL" id="JBHUMA010000004">
    <property type="protein sequence ID" value="MFD2598038.1"/>
    <property type="molecule type" value="Genomic_DNA"/>
</dbReference>
<evidence type="ECO:0000256" key="6">
    <source>
        <dbReference type="ARBA" id="ARBA00023136"/>
    </source>
</evidence>
<sequence length="985" mass="109199">MKKFLLFTWLFLLIGQFAYAQVDVFGQIMDAKGVLLPGVSVSEKSDPNNAVSTDASGVFRIRLSNEQSILAIYSLGFERQEIVVGAARKLTITLYAGEAHLDEVIVTGYTTQKRSEITASITTISSEELLNAPASHSAANLLQGKAAGVDVMTQTGRPGSIPTVRIRGRSSISSQTEALWVVDGVIASSIPDINPNDIESMSILKDGAATSQYGSRGVNGVVVVTTKRAKQLDTGQLTANLSMGSSHFNPDNFRVMTGEELKTMFTQFTNQEAIPPTPESVLNGDFDWFKNGTQAGRLNNFNTSYIGKSERASIFTSASYYKEEGSVKGFKYDRFSGRLNVDYALTDRLLFKPKINMTYTESDQREHSIYQMYLNLPWDSPYADDGSVLNPRRGNVTWLGRDYSNYLFDLQYNYSTSNTFNIQSNIDFEYKFNDQFTFASSNNLSYLNGEGLTYIDPKSDAGLAENGLLGNNAHRQTSRFSNQMLRYKNNFDKHAIQAFVAYEYTDYNSKSLSALGKGIVPGSQILDITSAPQSIGGTRNEYAFQSGMLQAEYSYDDRYSFQGSIRRDGSSRFGTNKRYGTFFAISGAWNIQNEAFFDVNAINFLRLRSSYGQVGNVPNSFYASHSLFSLHAQYASAPGGGMSQLGNSAVSWETSKNTNIGLEIGFLKRFDSTIELYNNNTDGLLQFVSLPSTAGWSGYWENVGAVRNRGLEASLGASLLPSTYAFQWRLDFNIAFNRNKISALYKDQDIPAGNMRRSVGRDIDSYFMRKWVGVNPENGDPLWEKVDPATGEIEVTNNYNQATLQFVNKTATPKYQGGLSSAMSYKNFYLNAMFAFTKGAWAYNSGRQLFDADGAYPYYNQMALINGWSRWTPENTDATHPRLIYNSQNASNGVSSRYLEDASLLRLRTLSLGYRLPQSLAKKLSLSGLDLYISGDNLWSVTKFSGLDPEGVLAVSASRNPDGDGDATAQYPTPKRILFGVNISF</sequence>
<feature type="chain" id="PRO_5046008752" evidence="10">
    <location>
        <begin position="21"/>
        <end position="985"/>
    </location>
</feature>
<protein>
    <submittedName>
        <fullName evidence="13">SusC/RagA family TonB-linked outer membrane protein</fullName>
    </submittedName>
</protein>
<evidence type="ECO:0000256" key="7">
    <source>
        <dbReference type="ARBA" id="ARBA00023237"/>
    </source>
</evidence>
<evidence type="ECO:0000256" key="1">
    <source>
        <dbReference type="ARBA" id="ARBA00004571"/>
    </source>
</evidence>
<dbReference type="Proteomes" id="UP001597393">
    <property type="component" value="Unassembled WGS sequence"/>
</dbReference>
<evidence type="ECO:0000256" key="9">
    <source>
        <dbReference type="RuleBase" id="RU003357"/>
    </source>
</evidence>
<accession>A0ABW5NHA9</accession>
<evidence type="ECO:0000256" key="8">
    <source>
        <dbReference type="PROSITE-ProRule" id="PRU01360"/>
    </source>
</evidence>
<feature type="domain" description="TonB-dependent receptor-like beta-barrel" evidence="11">
    <location>
        <begin position="390"/>
        <end position="922"/>
    </location>
</feature>
<dbReference type="InterPro" id="IPR008969">
    <property type="entry name" value="CarboxyPept-like_regulatory"/>
</dbReference>
<dbReference type="NCBIfam" id="TIGR04057">
    <property type="entry name" value="SusC_RagA_signa"/>
    <property type="match status" value="1"/>
</dbReference>
<keyword evidence="7 8" id="KW-0998">Cell outer membrane</keyword>
<evidence type="ECO:0000256" key="5">
    <source>
        <dbReference type="ARBA" id="ARBA00023077"/>
    </source>
</evidence>
<evidence type="ECO:0000256" key="4">
    <source>
        <dbReference type="ARBA" id="ARBA00022692"/>
    </source>
</evidence>
<dbReference type="NCBIfam" id="TIGR04056">
    <property type="entry name" value="OMP_RagA_SusC"/>
    <property type="match status" value="1"/>
</dbReference>
<dbReference type="Pfam" id="PF00593">
    <property type="entry name" value="TonB_dep_Rec_b-barrel"/>
    <property type="match status" value="1"/>
</dbReference>
<dbReference type="Gene3D" id="2.170.130.10">
    <property type="entry name" value="TonB-dependent receptor, plug domain"/>
    <property type="match status" value="1"/>
</dbReference>
<keyword evidence="10" id="KW-0732">Signal</keyword>
<evidence type="ECO:0000256" key="3">
    <source>
        <dbReference type="ARBA" id="ARBA00022452"/>
    </source>
</evidence>
<dbReference type="InterPro" id="IPR039426">
    <property type="entry name" value="TonB-dep_rcpt-like"/>
</dbReference>
<keyword evidence="3 8" id="KW-1134">Transmembrane beta strand</keyword>
<keyword evidence="6 8" id="KW-0472">Membrane</keyword>
<comment type="subcellular location">
    <subcellularLocation>
        <location evidence="1 8">Cell outer membrane</location>
        <topology evidence="1 8">Multi-pass membrane protein</topology>
    </subcellularLocation>
</comment>
<dbReference type="InterPro" id="IPR023996">
    <property type="entry name" value="TonB-dep_OMP_SusC/RagA"/>
</dbReference>
<dbReference type="Pfam" id="PF07715">
    <property type="entry name" value="Plug"/>
    <property type="match status" value="1"/>
</dbReference>
<gene>
    <name evidence="13" type="ORF">ACFSQ3_03655</name>
</gene>
<dbReference type="InterPro" id="IPR023997">
    <property type="entry name" value="TonB-dep_OMP_SusC/RagA_CS"/>
</dbReference>
<dbReference type="SUPFAM" id="SSF56935">
    <property type="entry name" value="Porins"/>
    <property type="match status" value="1"/>
</dbReference>
<dbReference type="PROSITE" id="PS52016">
    <property type="entry name" value="TONB_DEPENDENT_REC_3"/>
    <property type="match status" value="1"/>
</dbReference>
<evidence type="ECO:0000313" key="14">
    <source>
        <dbReference type="Proteomes" id="UP001597393"/>
    </source>
</evidence>
<keyword evidence="5 9" id="KW-0798">TonB box</keyword>
<comment type="caution">
    <text evidence="13">The sequence shown here is derived from an EMBL/GenBank/DDBJ whole genome shotgun (WGS) entry which is preliminary data.</text>
</comment>
<dbReference type="RefSeq" id="WP_380867563.1">
    <property type="nucleotide sequence ID" value="NZ_JBHUMA010000004.1"/>
</dbReference>
<evidence type="ECO:0000259" key="11">
    <source>
        <dbReference type="Pfam" id="PF00593"/>
    </source>
</evidence>
<evidence type="ECO:0000259" key="12">
    <source>
        <dbReference type="Pfam" id="PF07715"/>
    </source>
</evidence>